<evidence type="ECO:0000259" key="7">
    <source>
        <dbReference type="Pfam" id="PF05193"/>
    </source>
</evidence>
<reference evidence="8" key="1">
    <citation type="submission" date="2022-10" db="EMBL/GenBank/DDBJ databases">
        <title>Gaoshiqiia sediminis gen. nov., sp. nov., isolated from coastal sediment.</title>
        <authorList>
            <person name="Yu W.X."/>
            <person name="Mu D.S."/>
            <person name="Du J.Z."/>
            <person name="Liang Y.Q."/>
        </authorList>
    </citation>
    <scope>NUCLEOTIDE SEQUENCE</scope>
    <source>
        <strain evidence="8">A06</strain>
    </source>
</reference>
<dbReference type="Gene3D" id="3.30.830.10">
    <property type="entry name" value="Metalloenzyme, LuxS/M16 peptidase-like"/>
    <property type="match status" value="2"/>
</dbReference>
<accession>A0AA41Y518</accession>
<evidence type="ECO:0000256" key="4">
    <source>
        <dbReference type="ARBA" id="ARBA00022833"/>
    </source>
</evidence>
<dbReference type="Proteomes" id="UP001163821">
    <property type="component" value="Unassembled WGS sequence"/>
</dbReference>
<dbReference type="AlphaFoldDB" id="A0AA41Y518"/>
<dbReference type="InterPro" id="IPR011249">
    <property type="entry name" value="Metalloenz_LuxS/M16"/>
</dbReference>
<dbReference type="GO" id="GO:0006508">
    <property type="term" value="P:proteolysis"/>
    <property type="evidence" value="ECO:0007669"/>
    <property type="project" value="UniProtKB-KW"/>
</dbReference>
<keyword evidence="9" id="KW-1185">Reference proteome</keyword>
<keyword evidence="4" id="KW-0862">Zinc</keyword>
<keyword evidence="2" id="KW-0645">Protease</keyword>
<feature type="domain" description="Peptidase M16 N-terminal" evidence="6">
    <location>
        <begin position="20"/>
        <end position="157"/>
    </location>
</feature>
<evidence type="ECO:0000256" key="2">
    <source>
        <dbReference type="ARBA" id="ARBA00022670"/>
    </source>
</evidence>
<protein>
    <submittedName>
        <fullName evidence="8">Insulinase family protein</fullName>
    </submittedName>
</protein>
<evidence type="ECO:0000256" key="1">
    <source>
        <dbReference type="ARBA" id="ARBA00007261"/>
    </source>
</evidence>
<organism evidence="8 9">
    <name type="scientific">Gaoshiqia sediminis</name>
    <dbReference type="NCBI Taxonomy" id="2986998"/>
    <lineage>
        <taxon>Bacteria</taxon>
        <taxon>Pseudomonadati</taxon>
        <taxon>Bacteroidota</taxon>
        <taxon>Bacteroidia</taxon>
        <taxon>Marinilabiliales</taxon>
        <taxon>Prolixibacteraceae</taxon>
        <taxon>Gaoshiqia</taxon>
    </lineage>
</organism>
<keyword evidence="3" id="KW-0378">Hydrolase</keyword>
<dbReference type="InterPro" id="IPR011765">
    <property type="entry name" value="Pept_M16_N"/>
</dbReference>
<proteinExistence type="inferred from homology"/>
<evidence type="ECO:0000259" key="6">
    <source>
        <dbReference type="Pfam" id="PF00675"/>
    </source>
</evidence>
<evidence type="ECO:0000256" key="5">
    <source>
        <dbReference type="ARBA" id="ARBA00023049"/>
    </source>
</evidence>
<dbReference type="SUPFAM" id="SSF63411">
    <property type="entry name" value="LuxS/MPP-like metallohydrolase"/>
    <property type="match status" value="2"/>
</dbReference>
<evidence type="ECO:0000256" key="3">
    <source>
        <dbReference type="ARBA" id="ARBA00022801"/>
    </source>
</evidence>
<gene>
    <name evidence="8" type="ORF">N2K84_04500</name>
</gene>
<dbReference type="Pfam" id="PF05193">
    <property type="entry name" value="Peptidase_M16_C"/>
    <property type="match status" value="1"/>
</dbReference>
<name>A0AA41Y518_9BACT</name>
<feature type="domain" description="Peptidase M16 C-terminal" evidence="7">
    <location>
        <begin position="168"/>
        <end position="344"/>
    </location>
</feature>
<comment type="similarity">
    <text evidence="1">Belongs to the peptidase M16 family.</text>
</comment>
<dbReference type="GO" id="GO:0008237">
    <property type="term" value="F:metallopeptidase activity"/>
    <property type="evidence" value="ECO:0007669"/>
    <property type="project" value="UniProtKB-KW"/>
</dbReference>
<sequence>MIQFYRHKLDNGLQVIVYPDYSTPMAAVDVCYHVGAKHEDPNRTGFAHLFEHLMFGGSKHIPDYDLPLQRAGGENNAYTTNDLTNYYLTIPKANLETGFWLESDRMLELDFSEDSLNVQRNVVIEEFKQRNLNQPYGDVWALIRELAYRVHPYNWPTIGKEINHIADASLDDVKSFFYRFYAPDNAVLVLSGNVDIDESLRLAEKWFGQIPNRKVQKPALPVEPVQTAFREKTVERPVPDTALYLAFHMDDRKSREYYICDIISDVLSNGNSSRLYQKLVKEERLFVELDAYISGDHDPGLFLVSGKLAQQVSIEKAQKAVWQELHKLQNQLVPTAELEKVKNKIEANHVYSQMNYLNMAQELATFENIGKAELINEQLDIYRSVTPADLMQTAQKLFHPENCSQLNYLAKS</sequence>
<dbReference type="GO" id="GO:0046872">
    <property type="term" value="F:metal ion binding"/>
    <property type="evidence" value="ECO:0007669"/>
    <property type="project" value="InterPro"/>
</dbReference>
<keyword evidence="5" id="KW-0482">Metalloprotease</keyword>
<dbReference type="InterPro" id="IPR007863">
    <property type="entry name" value="Peptidase_M16_C"/>
</dbReference>
<dbReference type="Pfam" id="PF00675">
    <property type="entry name" value="Peptidase_M16"/>
    <property type="match status" value="1"/>
</dbReference>
<comment type="caution">
    <text evidence="8">The sequence shown here is derived from an EMBL/GenBank/DDBJ whole genome shotgun (WGS) entry which is preliminary data.</text>
</comment>
<dbReference type="RefSeq" id="WP_282590589.1">
    <property type="nucleotide sequence ID" value="NZ_JAPAAF010000004.1"/>
</dbReference>
<evidence type="ECO:0000313" key="9">
    <source>
        <dbReference type="Proteomes" id="UP001163821"/>
    </source>
</evidence>
<dbReference type="PANTHER" id="PTHR43690:SF17">
    <property type="entry name" value="PROTEIN YHJJ"/>
    <property type="match status" value="1"/>
</dbReference>
<dbReference type="PANTHER" id="PTHR43690">
    <property type="entry name" value="NARDILYSIN"/>
    <property type="match status" value="1"/>
</dbReference>
<dbReference type="InterPro" id="IPR050626">
    <property type="entry name" value="Peptidase_M16"/>
</dbReference>
<dbReference type="EMBL" id="JAPAAF010000004">
    <property type="protein sequence ID" value="MCW0481980.1"/>
    <property type="molecule type" value="Genomic_DNA"/>
</dbReference>
<evidence type="ECO:0000313" key="8">
    <source>
        <dbReference type="EMBL" id="MCW0481980.1"/>
    </source>
</evidence>